<dbReference type="PROSITE" id="PS50990">
    <property type="entry name" value="PEPTIDASE_C39"/>
    <property type="match status" value="1"/>
</dbReference>
<dbReference type="GO" id="GO:0008233">
    <property type="term" value="F:peptidase activity"/>
    <property type="evidence" value="ECO:0007669"/>
    <property type="project" value="InterPro"/>
</dbReference>
<dbReference type="Proteomes" id="UP000280405">
    <property type="component" value="Unassembled WGS sequence"/>
</dbReference>
<evidence type="ECO:0000313" key="2">
    <source>
        <dbReference type="EMBL" id="RKG33309.1"/>
    </source>
</evidence>
<feature type="domain" description="Peptidase C39" evidence="1">
    <location>
        <begin position="45"/>
        <end position="168"/>
    </location>
</feature>
<dbReference type="GO" id="GO:0005524">
    <property type="term" value="F:ATP binding"/>
    <property type="evidence" value="ECO:0007669"/>
    <property type="project" value="InterPro"/>
</dbReference>
<dbReference type="Gene3D" id="3.90.70.10">
    <property type="entry name" value="Cysteine proteinases"/>
    <property type="match status" value="1"/>
</dbReference>
<dbReference type="InterPro" id="IPR005074">
    <property type="entry name" value="Peptidase_C39"/>
</dbReference>
<dbReference type="EMBL" id="RAXT01000085">
    <property type="protein sequence ID" value="RKG33309.1"/>
    <property type="molecule type" value="Genomic_DNA"/>
</dbReference>
<comment type="caution">
    <text evidence="2">The sequence shown here is derived from an EMBL/GenBank/DDBJ whole genome shotgun (WGS) entry which is preliminary data.</text>
</comment>
<dbReference type="RefSeq" id="WP_120385293.1">
    <property type="nucleotide sequence ID" value="NZ_RAXT01000085.1"/>
</dbReference>
<keyword evidence="3" id="KW-1185">Reference proteome</keyword>
<sequence length="207" mass="23788">MNKLFISLILMTQFTHANPIYFNHYHNEIKVKSWKQIRDHNIVKQDLDFSCGAASIATLLNGYYNQKVTEEEVLKIMDKGDLMASFDDMQKALNKLGFQAKGYAVSLDTLEKLKIPVIAYIKHRKNDHFTVISGINNNFVRISDPSLGQRTLSTYQFKEMWETRADDHLKGKILVILPKDQSSNSTFFSKDIRLATTQAIKLLASQR</sequence>
<dbReference type="GO" id="GO:0006508">
    <property type="term" value="P:proteolysis"/>
    <property type="evidence" value="ECO:0007669"/>
    <property type="project" value="InterPro"/>
</dbReference>
<dbReference type="Pfam" id="PF03412">
    <property type="entry name" value="Peptidase_C39"/>
    <property type="match status" value="1"/>
</dbReference>
<dbReference type="CDD" id="cd02423">
    <property type="entry name" value="Peptidase_C39G"/>
    <property type="match status" value="1"/>
</dbReference>
<dbReference type="OrthoDB" id="13401at2"/>
<name>A0A3A8EGM2_9GAMM</name>
<organism evidence="2 3">
    <name type="scientific">Acinetobacter rongchengensis</name>
    <dbReference type="NCBI Taxonomy" id="2419601"/>
    <lineage>
        <taxon>Bacteria</taxon>
        <taxon>Pseudomonadati</taxon>
        <taxon>Pseudomonadota</taxon>
        <taxon>Gammaproteobacteria</taxon>
        <taxon>Moraxellales</taxon>
        <taxon>Moraxellaceae</taxon>
        <taxon>Acinetobacter</taxon>
    </lineage>
</organism>
<evidence type="ECO:0000313" key="3">
    <source>
        <dbReference type="Proteomes" id="UP000280405"/>
    </source>
</evidence>
<gene>
    <name evidence="2" type="ORF">D7V20_17990</name>
</gene>
<protein>
    <submittedName>
        <fullName evidence="2">Peptidase C39</fullName>
    </submittedName>
</protein>
<dbReference type="GO" id="GO:0016020">
    <property type="term" value="C:membrane"/>
    <property type="evidence" value="ECO:0007669"/>
    <property type="project" value="InterPro"/>
</dbReference>
<reference evidence="2 3" key="1">
    <citation type="submission" date="2018-09" db="EMBL/GenBank/DDBJ databases">
        <title>The draft genome of Acinetobacter spp. strains.</title>
        <authorList>
            <person name="Qin J."/>
            <person name="Feng Y."/>
            <person name="Zong Z."/>
        </authorList>
    </citation>
    <scope>NUCLEOTIDE SEQUENCE [LARGE SCALE GENOMIC DNA]</scope>
    <source>
        <strain evidence="2 3">WCHAc060115</strain>
    </source>
</reference>
<accession>A0A3A8EGM2</accession>
<dbReference type="AlphaFoldDB" id="A0A3A8EGM2"/>
<evidence type="ECO:0000259" key="1">
    <source>
        <dbReference type="PROSITE" id="PS50990"/>
    </source>
</evidence>
<proteinExistence type="predicted"/>